<reference evidence="1 2" key="1">
    <citation type="submission" date="2018-06" db="EMBL/GenBank/DDBJ databases">
        <title>Draft Genome Sequence of a Novel Marine Bacterium Related to the Verrucomicrobia.</title>
        <authorList>
            <person name="Vosseberg J."/>
            <person name="Martijn J."/>
            <person name="Ettema T.J.G."/>
        </authorList>
    </citation>
    <scope>NUCLEOTIDE SEQUENCE [LARGE SCALE GENOMIC DNA]</scope>
    <source>
        <strain evidence="1">TARA_B100001123</strain>
    </source>
</reference>
<dbReference type="KEGG" id="mtar:DF168_00227"/>
<dbReference type="AlphaFoldDB" id="A0A2Z4AB09"/>
<gene>
    <name evidence="1" type="ORF">DF168_00227</name>
</gene>
<dbReference type="Pfam" id="PF09996">
    <property type="entry name" value="DUF2237"/>
    <property type="match status" value="1"/>
</dbReference>
<dbReference type="Gene3D" id="3.30.56.110">
    <property type="entry name" value="Protein of unknown function DUF2237"/>
    <property type="match status" value="1"/>
</dbReference>
<evidence type="ECO:0000313" key="2">
    <source>
        <dbReference type="Proteomes" id="UP000247465"/>
    </source>
</evidence>
<name>A0A2Z4AB09_9BACT</name>
<evidence type="ECO:0000313" key="1">
    <source>
        <dbReference type="EMBL" id="AWT59053.1"/>
    </source>
</evidence>
<dbReference type="PANTHER" id="PTHR37466:SF1">
    <property type="entry name" value="SLR1628 PROTEIN"/>
    <property type="match status" value="1"/>
</dbReference>
<dbReference type="Proteomes" id="UP000247465">
    <property type="component" value="Chromosome"/>
</dbReference>
<organism evidence="1 2">
    <name type="scientific">Candidatus Moanibacter tarae</name>
    <dbReference type="NCBI Taxonomy" id="2200854"/>
    <lineage>
        <taxon>Bacteria</taxon>
        <taxon>Pseudomonadati</taxon>
        <taxon>Verrucomicrobiota</taxon>
        <taxon>Opitutia</taxon>
        <taxon>Puniceicoccales</taxon>
        <taxon>Puniceicoccales incertae sedis</taxon>
        <taxon>Candidatus Moanibacter</taxon>
    </lineage>
</organism>
<protein>
    <recommendedName>
        <fullName evidence="3">DUF2237 domain-containing protein</fullName>
    </recommendedName>
</protein>
<dbReference type="PANTHER" id="PTHR37466">
    <property type="entry name" value="SLR1628 PROTEIN"/>
    <property type="match status" value="1"/>
</dbReference>
<dbReference type="InterPro" id="IPR018714">
    <property type="entry name" value="DUF2237"/>
</dbReference>
<sequence length="119" mass="13240">MAQNVLGTELINCCMDPLTGFFRNGKCDTNGEDVGMHTVCAEMTQEFLDFSKIQGNDLSTPHLELGFSGLSPGDHWCICLGRWIEAYQNNHAPKINLEATHISVLEYVDLDVLSKYSLT</sequence>
<proteinExistence type="predicted"/>
<accession>A0A2Z4AB09</accession>
<evidence type="ECO:0008006" key="3">
    <source>
        <dbReference type="Google" id="ProtNLM"/>
    </source>
</evidence>
<dbReference type="EMBL" id="CP029803">
    <property type="protein sequence ID" value="AWT59053.1"/>
    <property type="molecule type" value="Genomic_DNA"/>
</dbReference>